<keyword evidence="5" id="KW-1185">Reference proteome</keyword>
<protein>
    <recommendedName>
        <fullName evidence="3">Nematode cuticle collagen N-terminal domain-containing protein</fullName>
    </recommendedName>
</protein>
<evidence type="ECO:0000256" key="1">
    <source>
        <dbReference type="ARBA" id="ARBA00022737"/>
    </source>
</evidence>
<dbReference type="EMBL" id="JAUCMV010000005">
    <property type="protein sequence ID" value="KAK0399813.1"/>
    <property type="molecule type" value="Genomic_DNA"/>
</dbReference>
<comment type="caution">
    <text evidence="4">The sequence shown here is derived from an EMBL/GenBank/DDBJ whole genome shotgun (WGS) entry which is preliminary data.</text>
</comment>
<evidence type="ECO:0000256" key="2">
    <source>
        <dbReference type="SAM" id="Phobius"/>
    </source>
</evidence>
<evidence type="ECO:0000313" key="4">
    <source>
        <dbReference type="EMBL" id="KAK0399813.1"/>
    </source>
</evidence>
<feature type="transmembrane region" description="Helical" evidence="2">
    <location>
        <begin position="6"/>
        <end position="29"/>
    </location>
</feature>
<dbReference type="InterPro" id="IPR002486">
    <property type="entry name" value="Col_cuticle_N"/>
</dbReference>
<sequence>MTAEGISRISSIASVCAIVACLLYVPYMLHKMEAIRNRLTVKMDKFKIMEEEEFRVPERSVRLILNAIAPPLNAVRPALRVDLEHPAILDLRGCKEHPVHRARRE</sequence>
<name>A0AA39LJS9_9BILA</name>
<organism evidence="4 5">
    <name type="scientific">Steinernema hermaphroditum</name>
    <dbReference type="NCBI Taxonomy" id="289476"/>
    <lineage>
        <taxon>Eukaryota</taxon>
        <taxon>Metazoa</taxon>
        <taxon>Ecdysozoa</taxon>
        <taxon>Nematoda</taxon>
        <taxon>Chromadorea</taxon>
        <taxon>Rhabditida</taxon>
        <taxon>Tylenchina</taxon>
        <taxon>Panagrolaimomorpha</taxon>
        <taxon>Strongyloidoidea</taxon>
        <taxon>Steinernematidae</taxon>
        <taxon>Steinernema</taxon>
    </lineage>
</organism>
<keyword evidence="2" id="KW-1133">Transmembrane helix</keyword>
<evidence type="ECO:0000259" key="3">
    <source>
        <dbReference type="Pfam" id="PF01484"/>
    </source>
</evidence>
<proteinExistence type="predicted"/>
<accession>A0AA39LJS9</accession>
<feature type="domain" description="Nematode cuticle collagen N-terminal" evidence="3">
    <location>
        <begin position="9"/>
        <end position="48"/>
    </location>
</feature>
<gene>
    <name evidence="4" type="ORF">QR680_003228</name>
</gene>
<keyword evidence="1" id="KW-0677">Repeat</keyword>
<dbReference type="Pfam" id="PF01484">
    <property type="entry name" value="Col_cuticle_N"/>
    <property type="match status" value="1"/>
</dbReference>
<keyword evidence="2" id="KW-0812">Transmembrane</keyword>
<dbReference type="Proteomes" id="UP001175271">
    <property type="component" value="Unassembled WGS sequence"/>
</dbReference>
<reference evidence="4" key="1">
    <citation type="submission" date="2023-06" db="EMBL/GenBank/DDBJ databases">
        <title>Genomic analysis of the entomopathogenic nematode Steinernema hermaphroditum.</title>
        <authorList>
            <person name="Schwarz E.M."/>
            <person name="Heppert J.K."/>
            <person name="Baniya A."/>
            <person name="Schwartz H.T."/>
            <person name="Tan C.-H."/>
            <person name="Antoshechkin I."/>
            <person name="Sternberg P.W."/>
            <person name="Goodrich-Blair H."/>
            <person name="Dillman A.R."/>
        </authorList>
    </citation>
    <scope>NUCLEOTIDE SEQUENCE</scope>
    <source>
        <strain evidence="4">PS9179</strain>
        <tissue evidence="4">Whole animal</tissue>
    </source>
</reference>
<evidence type="ECO:0000313" key="5">
    <source>
        <dbReference type="Proteomes" id="UP001175271"/>
    </source>
</evidence>
<dbReference type="GO" id="GO:0042302">
    <property type="term" value="F:structural constituent of cuticle"/>
    <property type="evidence" value="ECO:0007669"/>
    <property type="project" value="InterPro"/>
</dbReference>
<dbReference type="AlphaFoldDB" id="A0AA39LJS9"/>
<keyword evidence="2" id="KW-0472">Membrane</keyword>